<evidence type="ECO:0000313" key="2">
    <source>
        <dbReference type="EMBL" id="GAA2880555.1"/>
    </source>
</evidence>
<name>A0ABN3W0T0_9ACTN</name>
<proteinExistence type="predicted"/>
<evidence type="ECO:0000256" key="1">
    <source>
        <dbReference type="SAM" id="MobiDB-lite"/>
    </source>
</evidence>
<evidence type="ECO:0008006" key="4">
    <source>
        <dbReference type="Google" id="ProtNLM"/>
    </source>
</evidence>
<comment type="caution">
    <text evidence="2">The sequence shown here is derived from an EMBL/GenBank/DDBJ whole genome shotgun (WGS) entry which is preliminary data.</text>
</comment>
<dbReference type="RefSeq" id="WP_344974377.1">
    <property type="nucleotide sequence ID" value="NZ_BAAAVI010000031.1"/>
</dbReference>
<evidence type="ECO:0000313" key="3">
    <source>
        <dbReference type="Proteomes" id="UP001500831"/>
    </source>
</evidence>
<dbReference type="Proteomes" id="UP001500831">
    <property type="component" value="Unassembled WGS sequence"/>
</dbReference>
<gene>
    <name evidence="2" type="ORF">GCM10010517_43160</name>
</gene>
<accession>A0ABN3W0T0</accession>
<feature type="compositionally biased region" description="Basic and acidic residues" evidence="1">
    <location>
        <begin position="180"/>
        <end position="189"/>
    </location>
</feature>
<organism evidence="2 3">
    <name type="scientific">Streptosporangium fragile</name>
    <dbReference type="NCBI Taxonomy" id="46186"/>
    <lineage>
        <taxon>Bacteria</taxon>
        <taxon>Bacillati</taxon>
        <taxon>Actinomycetota</taxon>
        <taxon>Actinomycetes</taxon>
        <taxon>Streptosporangiales</taxon>
        <taxon>Streptosporangiaceae</taxon>
        <taxon>Streptosporangium</taxon>
    </lineage>
</organism>
<sequence>MEMSKQTTFALTLLVSFSVVVPGSAGYLSAKMEAIEHAHRELLALENRLRQERLVAQAEEAERTRRTQPVSAPARAPCEISRKSREVPGKTGGKAPGPTTLAPAELDPVEQREARRREQQRREAAIAERASRKERRWVEREHESAGPRREEITATQDLQDEIIVPEPGSVGSDQMPLRSAEPDLPEHPQTEVPAN</sequence>
<dbReference type="EMBL" id="BAAAVI010000031">
    <property type="protein sequence ID" value="GAA2880555.1"/>
    <property type="molecule type" value="Genomic_DNA"/>
</dbReference>
<keyword evidence="3" id="KW-1185">Reference proteome</keyword>
<reference evidence="2 3" key="1">
    <citation type="journal article" date="2019" name="Int. J. Syst. Evol. Microbiol.">
        <title>The Global Catalogue of Microorganisms (GCM) 10K type strain sequencing project: providing services to taxonomists for standard genome sequencing and annotation.</title>
        <authorList>
            <consortium name="The Broad Institute Genomics Platform"/>
            <consortium name="The Broad Institute Genome Sequencing Center for Infectious Disease"/>
            <person name="Wu L."/>
            <person name="Ma J."/>
        </authorList>
    </citation>
    <scope>NUCLEOTIDE SEQUENCE [LARGE SCALE GENOMIC DNA]</scope>
    <source>
        <strain evidence="2 3">JCM 6242</strain>
    </source>
</reference>
<protein>
    <recommendedName>
        <fullName evidence="4">Secreted protein</fullName>
    </recommendedName>
</protein>
<feature type="region of interest" description="Disordered" evidence="1">
    <location>
        <begin position="59"/>
        <end position="195"/>
    </location>
</feature>
<feature type="compositionally biased region" description="Basic and acidic residues" evidence="1">
    <location>
        <begin position="109"/>
        <end position="152"/>
    </location>
</feature>